<dbReference type="Ensembl" id="ENSFCTT00005011966.1">
    <property type="protein sequence ID" value="ENSFCTP00005007622.1"/>
    <property type="gene ID" value="ENSFCTG00005004438.1"/>
</dbReference>
<reference evidence="3" key="1">
    <citation type="journal article" date="2007" name="Genome Res.">
        <title>Initial sequence and comparative analysis of the cat genome.</title>
        <authorList>
            <person name="Pontius J.U."/>
            <person name="Mullikin J.C."/>
            <person name="Smith D.R."/>
            <person name="Lindblad-Toh K."/>
            <person name="Gnerre S."/>
            <person name="Clamp M."/>
            <person name="Chang J."/>
            <person name="Stephens R."/>
            <person name="Neelam B."/>
            <person name="Volfovsky N."/>
            <person name="Schaffer A.A."/>
            <person name="Agarwala R."/>
            <person name="Narfstrom K."/>
            <person name="Murphy W.J."/>
            <person name="Giger U."/>
            <person name="Roca A.L."/>
            <person name="Antunes A."/>
            <person name="Menotti-Raymond M."/>
            <person name="Yuhki N."/>
            <person name="Pecon-Slattery J."/>
            <person name="Johnson W.E."/>
            <person name="Bourque G."/>
            <person name="Tesler G."/>
            <person name="O'Brien S.J."/>
        </authorList>
    </citation>
    <scope>NUCLEOTIDE SEQUENCE [LARGE SCALE GENOMIC DNA]</scope>
    <source>
        <strain evidence="3">Abyssinian</strain>
    </source>
</reference>
<dbReference type="Proteomes" id="UP000823872">
    <property type="component" value="Chromosome E2"/>
</dbReference>
<evidence type="ECO:0000256" key="2">
    <source>
        <dbReference type="SAM" id="SignalP"/>
    </source>
</evidence>
<evidence type="ECO:0000313" key="3">
    <source>
        <dbReference type="Ensembl" id="ENSFCTP00005007622.1"/>
    </source>
</evidence>
<keyword evidence="1" id="KW-1133">Transmembrane helix</keyword>
<sequence length="116" mass="13645">MCPFETAHLFLIFNFLRNLCIVFQSGCISLHSHQQCKRDLHFPHPCQHLLLPDLLMLDILTGDRWYLIVVLICISLMMSDVEHFFMCHLAIWISSLEKCLFMCFAHFFTGYLFLGC</sequence>
<reference evidence="3" key="4">
    <citation type="submission" date="2025-05" db="UniProtKB">
        <authorList>
            <consortium name="Ensembl"/>
        </authorList>
    </citation>
    <scope>IDENTIFICATION</scope>
    <source>
        <strain evidence="3">breed Abyssinian</strain>
    </source>
</reference>
<feature type="signal peptide" evidence="2">
    <location>
        <begin position="1"/>
        <end position="20"/>
    </location>
</feature>
<evidence type="ECO:0000256" key="1">
    <source>
        <dbReference type="SAM" id="Phobius"/>
    </source>
</evidence>
<evidence type="ECO:0000313" key="4">
    <source>
        <dbReference type="Proteomes" id="UP000823872"/>
    </source>
</evidence>
<gene>
    <name evidence="3" type="primary">CNIH4</name>
</gene>
<reference evidence="3" key="2">
    <citation type="submission" date="2011-09" db="EMBL/GenBank/DDBJ databases">
        <title>Sequence assembly of the Felis catus genome version 6.2.</title>
        <authorList>
            <person name="Hillier L.W."/>
            <person name="Warren W."/>
            <person name="Obrien S."/>
            <person name="Wilson R.K."/>
        </authorList>
    </citation>
    <scope>NUCLEOTIDE SEQUENCE [LARGE SCALE GENOMIC DNA]</scope>
    <source>
        <strain evidence="3">Abyssinian</strain>
    </source>
</reference>
<reference evidence="4" key="3">
    <citation type="submission" date="2021-02" db="EMBL/GenBank/DDBJ databases">
        <title>Safari Cat Assemblies.</title>
        <authorList>
            <person name="Bredemeyer K.R."/>
            <person name="Murphy W.J."/>
        </authorList>
    </citation>
    <scope>NUCLEOTIDE SEQUENCE [LARGE SCALE GENOMIC DNA]</scope>
</reference>
<accession>A0ABI7WBC3</accession>
<name>A0ABI7WBC3_FELCA</name>
<keyword evidence="4" id="KW-1185">Reference proteome</keyword>
<keyword evidence="2" id="KW-0732">Signal</keyword>
<feature type="transmembrane region" description="Helical" evidence="1">
    <location>
        <begin position="65"/>
        <end position="85"/>
    </location>
</feature>
<keyword evidence="1" id="KW-0472">Membrane</keyword>
<feature type="chain" id="PRO_5045020865" evidence="2">
    <location>
        <begin position="21"/>
        <end position="116"/>
    </location>
</feature>
<dbReference type="Ensembl" id="ENSFCTT00005011964.1">
    <property type="protein sequence ID" value="ENSFCTP00005007620.1"/>
    <property type="gene ID" value="ENSFCTG00005004438.1"/>
</dbReference>
<feature type="transmembrane region" description="Helical" evidence="1">
    <location>
        <begin position="91"/>
        <end position="114"/>
    </location>
</feature>
<dbReference type="GeneTree" id="ENSGT01140000286560"/>
<proteinExistence type="predicted"/>
<keyword evidence="1" id="KW-0812">Transmembrane</keyword>
<organism evidence="3 4">
    <name type="scientific">Felis catus</name>
    <name type="common">Cat</name>
    <name type="synonym">Felis silvestris catus</name>
    <dbReference type="NCBI Taxonomy" id="9685"/>
    <lineage>
        <taxon>Eukaryota</taxon>
        <taxon>Metazoa</taxon>
        <taxon>Chordata</taxon>
        <taxon>Craniata</taxon>
        <taxon>Vertebrata</taxon>
        <taxon>Euteleostomi</taxon>
        <taxon>Mammalia</taxon>
        <taxon>Eutheria</taxon>
        <taxon>Laurasiatheria</taxon>
        <taxon>Carnivora</taxon>
        <taxon>Feliformia</taxon>
        <taxon>Felidae</taxon>
        <taxon>Felinae</taxon>
        <taxon>Felis</taxon>
    </lineage>
</organism>
<protein>
    <submittedName>
        <fullName evidence="3">Uncharacterized protein</fullName>
    </submittedName>
</protein>